<reference evidence="3 4" key="2">
    <citation type="submission" date="2018-11" db="EMBL/GenBank/DDBJ databases">
        <authorList>
            <consortium name="Pathogen Informatics"/>
        </authorList>
    </citation>
    <scope>NUCLEOTIDE SEQUENCE [LARGE SCALE GENOMIC DNA]</scope>
</reference>
<reference evidence="5" key="1">
    <citation type="submission" date="2016-06" db="UniProtKB">
        <authorList>
            <consortium name="WormBaseParasite"/>
        </authorList>
    </citation>
    <scope>IDENTIFICATION</scope>
</reference>
<feature type="transmembrane region" description="Helical" evidence="2">
    <location>
        <begin position="81"/>
        <end position="105"/>
    </location>
</feature>
<comment type="similarity">
    <text evidence="1">Belongs to the monovalent cation:proton antiporter 1 (CPA1) transporter (TC 2.A.36) family.</text>
</comment>
<feature type="transmembrane region" description="Helical" evidence="2">
    <location>
        <begin position="12"/>
        <end position="34"/>
    </location>
</feature>
<evidence type="ECO:0000313" key="4">
    <source>
        <dbReference type="Proteomes" id="UP000050794"/>
    </source>
</evidence>
<dbReference type="GO" id="GO:0098662">
    <property type="term" value="P:inorganic cation transmembrane transport"/>
    <property type="evidence" value="ECO:0007669"/>
    <property type="project" value="TreeGrafter"/>
</dbReference>
<keyword evidence="2" id="KW-0812">Transmembrane</keyword>
<keyword evidence="4" id="KW-1185">Reference proteome</keyword>
<dbReference type="PANTHER" id="PTHR31102">
    <property type="match status" value="1"/>
</dbReference>
<keyword evidence="2" id="KW-1133">Transmembrane helix</keyword>
<evidence type="ECO:0000313" key="3">
    <source>
        <dbReference type="EMBL" id="VDM26187.1"/>
    </source>
</evidence>
<gene>
    <name evidence="3" type="ORF">TCNE_LOCUS1448</name>
</gene>
<evidence type="ECO:0000313" key="5">
    <source>
        <dbReference type="WBParaSite" id="TCNE_0000144801-mRNA-1"/>
    </source>
</evidence>
<dbReference type="AlphaFoldDB" id="A0A183TYX9"/>
<keyword evidence="2" id="KW-0472">Membrane</keyword>
<protein>
    <submittedName>
        <fullName evidence="5">Na_H_Exchanger domain-containing protein</fullName>
    </submittedName>
</protein>
<evidence type="ECO:0000256" key="1">
    <source>
        <dbReference type="ARBA" id="ARBA00007367"/>
    </source>
</evidence>
<sequence>KFFGSREKQNSIGHISSFISALSLLGVLLVGIAFKNIPFLADLLLLDEGITEVLRKSAFTVILVRAAMGFDMGLFRKANGVIFRLGIVSTLVEIIAIVLAAHFIFNVNVGMAILLG</sequence>
<dbReference type="InterPro" id="IPR051843">
    <property type="entry name" value="CPA1_transporter"/>
</dbReference>
<evidence type="ECO:0000256" key="2">
    <source>
        <dbReference type="SAM" id="Phobius"/>
    </source>
</evidence>
<name>A0A183TYX9_TOXCA</name>
<dbReference type="EMBL" id="UYWY01001090">
    <property type="protein sequence ID" value="VDM26187.1"/>
    <property type="molecule type" value="Genomic_DNA"/>
</dbReference>
<organism evidence="4 5">
    <name type="scientific">Toxocara canis</name>
    <name type="common">Canine roundworm</name>
    <dbReference type="NCBI Taxonomy" id="6265"/>
    <lineage>
        <taxon>Eukaryota</taxon>
        <taxon>Metazoa</taxon>
        <taxon>Ecdysozoa</taxon>
        <taxon>Nematoda</taxon>
        <taxon>Chromadorea</taxon>
        <taxon>Rhabditida</taxon>
        <taxon>Spirurina</taxon>
        <taxon>Ascaridomorpha</taxon>
        <taxon>Ascaridoidea</taxon>
        <taxon>Toxocaridae</taxon>
        <taxon>Toxocara</taxon>
    </lineage>
</organism>
<proteinExistence type="inferred from homology"/>
<dbReference type="Proteomes" id="UP000050794">
    <property type="component" value="Unassembled WGS sequence"/>
</dbReference>
<accession>A0A183TYX9</accession>
<dbReference type="WBParaSite" id="TCNE_0000144801-mRNA-1">
    <property type="protein sequence ID" value="TCNE_0000144801-mRNA-1"/>
    <property type="gene ID" value="TCNE_0000144801"/>
</dbReference>
<dbReference type="PANTHER" id="PTHR31102:SF1">
    <property type="entry name" value="CATION_H+ EXCHANGER DOMAIN-CONTAINING PROTEIN"/>
    <property type="match status" value="1"/>
</dbReference>